<dbReference type="Proteomes" id="UP000316316">
    <property type="component" value="Unassembled WGS sequence"/>
</dbReference>
<gene>
    <name evidence="2" type="ORF">AUF17_01160</name>
</gene>
<accession>A0A8B5VWJ6</accession>
<dbReference type="EMBL" id="PDXQ01000001">
    <property type="protein sequence ID" value="TRZ32763.1"/>
    <property type="molecule type" value="Genomic_DNA"/>
</dbReference>
<keyword evidence="1" id="KW-0175">Coiled coil</keyword>
<sequence length="541" mass="63371">MNREGMDMYSKEAYFNWLTSEQKKEGLTLQSIKDTMRTLEYRYHFQEKLNENDGENVISLFSKTFVEITKRNTFLIKVFNDKEDVDDKLIESVFGDRKTLFLFEIRRILEKLILSYTSKKIVKNENRSAGYGNFPTWNKKSNSLKHNVEFNQNLLDLVNDDEHFYGKYRIKYSHPYYDTKLFNEMYEKFSKIKAFDLDELKVLDNNRGQFLYNLFSGYEKRVYQGILTKIEQQQLPKNFNPLLKVSKKDSLELTEAIATQVFDEYLKLPEELYFSSNDYISGLNEKKLSVYDFASHPVELTKKRRHVLLRKAKLISTFSEKISASKSDEEKLNAVNAYVKNLIFSDKLCVKNKFQNDEPTIQDRSNLFKEFLVDNPYVITNFVKSDFSNQEHEKLLVSVDEFLTKKMPTSKEYEKKLDISDNLNLDVTSSPISAISAIEKKVSNMTGSEKQEFALLLYDTNARINKEKIEFLEEEIQSLKTGIINLEQYDNLNGKDKQKQANEFLGTILTNAELIKPFLETTDKNHSHTKGTELLEILFGK</sequence>
<evidence type="ECO:0000313" key="2">
    <source>
        <dbReference type="EMBL" id="TRZ32763.1"/>
    </source>
</evidence>
<name>A0A8B5VWJ6_ENTAV</name>
<comment type="caution">
    <text evidence="2">The sequence shown here is derived from an EMBL/GenBank/DDBJ whole genome shotgun (WGS) entry which is preliminary data.</text>
</comment>
<protein>
    <submittedName>
        <fullName evidence="2">Uncharacterized protein</fullName>
    </submittedName>
</protein>
<proteinExistence type="predicted"/>
<evidence type="ECO:0000313" key="3">
    <source>
        <dbReference type="Proteomes" id="UP000316316"/>
    </source>
</evidence>
<feature type="coiled-coil region" evidence="1">
    <location>
        <begin position="462"/>
        <end position="489"/>
    </location>
</feature>
<dbReference type="AlphaFoldDB" id="A0A8B5VWJ6"/>
<organism evidence="2 3">
    <name type="scientific">Enterococcus avium</name>
    <name type="common">Streptococcus avium</name>
    <dbReference type="NCBI Taxonomy" id="33945"/>
    <lineage>
        <taxon>Bacteria</taxon>
        <taxon>Bacillati</taxon>
        <taxon>Bacillota</taxon>
        <taxon>Bacilli</taxon>
        <taxon>Lactobacillales</taxon>
        <taxon>Enterococcaceae</taxon>
        <taxon>Enterococcus</taxon>
    </lineage>
</organism>
<dbReference type="RefSeq" id="WP_144324462.1">
    <property type="nucleotide sequence ID" value="NZ_PDXQ01000001.1"/>
</dbReference>
<evidence type="ECO:0000256" key="1">
    <source>
        <dbReference type="SAM" id="Coils"/>
    </source>
</evidence>
<reference evidence="2 3" key="1">
    <citation type="submission" date="2017-10" db="EMBL/GenBank/DDBJ databases">
        <title>FDA dAtabase for Regulatory Grade micrObial Sequences (FDA-ARGOS): Supporting development and validation of Infectious Disease Dx tests.</title>
        <authorList>
            <person name="Campos J."/>
            <person name="Goldberg B."/>
            <person name="Tallon L.J."/>
            <person name="Sadzewicz L."/>
            <person name="Sengamalay N."/>
            <person name="Ott S."/>
            <person name="Godinez A."/>
            <person name="Nagaraj S."/>
            <person name="Vyas G."/>
            <person name="Aluvathingal J."/>
            <person name="Nadendla S."/>
            <person name="Geyer C."/>
            <person name="Nandy P."/>
            <person name="Hobson J."/>
            <person name="Sichtig H."/>
        </authorList>
    </citation>
    <scope>NUCLEOTIDE SEQUENCE [LARGE SCALE GENOMIC DNA]</scope>
    <source>
        <strain evidence="2 3">FDAARGOS_185</strain>
    </source>
</reference>